<evidence type="ECO:0000313" key="2">
    <source>
        <dbReference type="EMBL" id="KAA8648644.1"/>
    </source>
</evidence>
<dbReference type="Proteomes" id="UP000324241">
    <property type="component" value="Unassembled WGS sequence"/>
</dbReference>
<dbReference type="OrthoDB" id="4367626at2759"/>
<dbReference type="AlphaFoldDB" id="A0A5M9MTE1"/>
<dbReference type="Gene3D" id="3.50.50.60">
    <property type="entry name" value="FAD/NAD(P)-binding domain"/>
    <property type="match status" value="1"/>
</dbReference>
<gene>
    <name evidence="2" type="ORF">ATNIH1004_004529</name>
</gene>
<dbReference type="GeneID" id="54327231"/>
<evidence type="ECO:0000256" key="1">
    <source>
        <dbReference type="SAM" id="SignalP"/>
    </source>
</evidence>
<protein>
    <submittedName>
        <fullName evidence="2">Uncharacterized protein</fullName>
    </submittedName>
</protein>
<dbReference type="RefSeq" id="XP_033428005.1">
    <property type="nucleotide sequence ID" value="XM_033569199.1"/>
</dbReference>
<proteinExistence type="predicted"/>
<comment type="caution">
    <text evidence="2">The sequence shown here is derived from an EMBL/GenBank/DDBJ whole genome shotgun (WGS) entry which is preliminary data.</text>
</comment>
<keyword evidence="1" id="KW-0732">Signal</keyword>
<feature type="chain" id="PRO_5024432502" evidence="1">
    <location>
        <begin position="17"/>
        <end position="93"/>
    </location>
</feature>
<evidence type="ECO:0000313" key="3">
    <source>
        <dbReference type="Proteomes" id="UP000324241"/>
    </source>
</evidence>
<name>A0A5M9MTE1_9EURO</name>
<dbReference type="InterPro" id="IPR036188">
    <property type="entry name" value="FAD/NAD-bd_sf"/>
</dbReference>
<dbReference type="SUPFAM" id="SSF51905">
    <property type="entry name" value="FAD/NAD(P)-binding domain"/>
    <property type="match status" value="1"/>
</dbReference>
<dbReference type="EMBL" id="QUQM01000003">
    <property type="protein sequence ID" value="KAA8648644.1"/>
    <property type="molecule type" value="Genomic_DNA"/>
</dbReference>
<sequence>MLSILYALHFLPNALATIAVGLSPSGVTKLFGNSFGLSGRNATYDYIVVGGGAAGNAIAARLALDPANYCVAVVEAGSFYEILNPGFIAQRSL</sequence>
<feature type="signal peptide" evidence="1">
    <location>
        <begin position="1"/>
        <end position="16"/>
    </location>
</feature>
<reference evidence="2 3" key="1">
    <citation type="submission" date="2019-08" db="EMBL/GenBank/DDBJ databases">
        <title>The genome sequence of a newly discovered highly antifungal drug resistant Aspergillus species, Aspergillus tanneri NIH 1004.</title>
        <authorList>
            <person name="Mounaud S."/>
            <person name="Singh I."/>
            <person name="Joardar V."/>
            <person name="Pakala S."/>
            <person name="Pakala S."/>
            <person name="Venepally P."/>
            <person name="Chung J.K."/>
            <person name="Losada L."/>
            <person name="Nierman W.C."/>
        </authorList>
    </citation>
    <scope>NUCLEOTIDE SEQUENCE [LARGE SCALE GENOMIC DNA]</scope>
    <source>
        <strain evidence="2 3">NIH1004</strain>
    </source>
</reference>
<organism evidence="2 3">
    <name type="scientific">Aspergillus tanneri</name>
    <dbReference type="NCBI Taxonomy" id="1220188"/>
    <lineage>
        <taxon>Eukaryota</taxon>
        <taxon>Fungi</taxon>
        <taxon>Dikarya</taxon>
        <taxon>Ascomycota</taxon>
        <taxon>Pezizomycotina</taxon>
        <taxon>Eurotiomycetes</taxon>
        <taxon>Eurotiomycetidae</taxon>
        <taxon>Eurotiales</taxon>
        <taxon>Aspergillaceae</taxon>
        <taxon>Aspergillus</taxon>
        <taxon>Aspergillus subgen. Circumdati</taxon>
    </lineage>
</organism>
<dbReference type="VEuPathDB" id="FungiDB:EYZ11_010633"/>
<accession>A0A5M9MTE1</accession>